<comment type="caution">
    <text evidence="1">The sequence shown here is derived from an EMBL/GenBank/DDBJ whole genome shotgun (WGS) entry which is preliminary data.</text>
</comment>
<organism evidence="1">
    <name type="scientific">termite gut metagenome</name>
    <dbReference type="NCBI Taxonomy" id="433724"/>
    <lineage>
        <taxon>unclassified sequences</taxon>
        <taxon>metagenomes</taxon>
        <taxon>organismal metagenomes</taxon>
    </lineage>
</organism>
<proteinExistence type="predicted"/>
<reference evidence="1" key="1">
    <citation type="submission" date="2019-03" db="EMBL/GenBank/DDBJ databases">
        <title>Single cell metagenomics reveals metabolic interactions within the superorganism composed of flagellate Streblomastix strix and complex community of Bacteroidetes bacteria on its surface.</title>
        <authorList>
            <person name="Treitli S.C."/>
            <person name="Kolisko M."/>
            <person name="Husnik F."/>
            <person name="Keeling P."/>
            <person name="Hampl V."/>
        </authorList>
    </citation>
    <scope>NUCLEOTIDE SEQUENCE</scope>
    <source>
        <strain evidence="1">STM</strain>
    </source>
</reference>
<dbReference type="EMBL" id="SNRY01000078">
    <property type="protein sequence ID" value="KAA6348050.1"/>
    <property type="molecule type" value="Genomic_DNA"/>
</dbReference>
<sequence length="519" mass="60085">MSVQGQSEAVKRWQELCEEIKHLSIVNPSETKAEQLARINRARKDYAFFVEYYFPHSCTNEDTGEIIPCAKFHVATANKILKKRNLTALLKWARGHAKSTHIDVMIPLWLKCQKVRELNVMVVVSKSEDSANQLLGDLQAELQFNKRYAHDFGEQYNAGSWEEGNFVSKDGCAFFARGRGQSPRGLKYRNKRPDYIAVDDLDDDELCENPKRVRKLTKWVKGALYGTFGGKGGRFIMVGNLINKCSVLANIAKIKSVEVSTVNILNDKGESSWGEYWTMERIRQMREFMGYREFEKEYMNNPINEGTVFRSEWIRWKEPCRLQDYELIVAYCDPSWKNSEKSDYKAVKVWGRPRRGLKNCSHTELHQLFAFVRRCSVSEMVRWMYDLHEKMPEGVYCYYYMEANFMQDLILDEFTTEGELRGYQLPIVGDKEAKGDKYARIEAVSPLWERGFVFYNIKMKDDPDMQTGLDQTLAFEKGSSANDDGPDADAGAIGKLQKNTRAELFTFSFGRRPEPTNSW</sequence>
<name>A0A5J4SS12_9ZZZZ</name>
<dbReference type="InterPro" id="IPR027417">
    <property type="entry name" value="P-loop_NTPase"/>
</dbReference>
<dbReference type="AlphaFoldDB" id="A0A5J4SS12"/>
<accession>A0A5J4SS12</accession>
<dbReference type="Gene3D" id="3.40.50.300">
    <property type="entry name" value="P-loop containing nucleotide triphosphate hydrolases"/>
    <property type="match status" value="1"/>
</dbReference>
<protein>
    <recommendedName>
        <fullName evidence="2">Terminase large subunit gp17-like C-terminal domain-containing protein</fullName>
    </recommendedName>
</protein>
<evidence type="ECO:0000313" key="1">
    <source>
        <dbReference type="EMBL" id="KAA6348050.1"/>
    </source>
</evidence>
<gene>
    <name evidence="1" type="ORF">EZS27_004502</name>
</gene>
<evidence type="ECO:0008006" key="2">
    <source>
        <dbReference type="Google" id="ProtNLM"/>
    </source>
</evidence>